<protein>
    <recommendedName>
        <fullName evidence="5">Snurportin-1</fullName>
    </recommendedName>
</protein>
<reference evidence="12 13" key="1">
    <citation type="submission" date="2019-12" db="EMBL/GenBank/DDBJ databases">
        <authorList>
            <person name="Floudas D."/>
            <person name="Bentzer J."/>
            <person name="Ahren D."/>
            <person name="Johansson T."/>
            <person name="Persson P."/>
            <person name="Tunlid A."/>
        </authorList>
    </citation>
    <scope>NUCLEOTIDE SEQUENCE [LARGE SCALE GENOMIC DNA]</scope>
    <source>
        <strain evidence="12 13">CBS 102.39</strain>
    </source>
</reference>
<evidence type="ECO:0000256" key="10">
    <source>
        <dbReference type="SAM" id="MobiDB-lite"/>
    </source>
</evidence>
<comment type="subcellular location">
    <subcellularLocation>
        <location evidence="3">Cytoplasm</location>
    </subcellularLocation>
    <subcellularLocation>
        <location evidence="2">Nucleus</location>
    </subcellularLocation>
</comment>
<evidence type="ECO:0000256" key="9">
    <source>
        <dbReference type="ARBA" id="ARBA00023242"/>
    </source>
</evidence>
<evidence type="ECO:0000256" key="6">
    <source>
        <dbReference type="ARBA" id="ARBA00022448"/>
    </source>
</evidence>
<evidence type="ECO:0000256" key="8">
    <source>
        <dbReference type="ARBA" id="ARBA00022884"/>
    </source>
</evidence>
<dbReference type="PANTHER" id="PTHR13403">
    <property type="entry name" value="SNURPORTIN1 RNUT1 PROTEIN RNA, U TRANSPORTER 1"/>
    <property type="match status" value="1"/>
</dbReference>
<keyword evidence="6" id="KW-0813">Transport</keyword>
<feature type="region of interest" description="Disordered" evidence="10">
    <location>
        <begin position="1"/>
        <end position="41"/>
    </location>
</feature>
<evidence type="ECO:0000313" key="12">
    <source>
        <dbReference type="EMBL" id="KAF4616700.1"/>
    </source>
</evidence>
<evidence type="ECO:0000259" key="11">
    <source>
        <dbReference type="Pfam" id="PF21974"/>
    </source>
</evidence>
<feature type="compositionally biased region" description="Basic and acidic residues" evidence="10">
    <location>
        <begin position="20"/>
        <end position="30"/>
    </location>
</feature>
<evidence type="ECO:0000256" key="3">
    <source>
        <dbReference type="ARBA" id="ARBA00004496"/>
    </source>
</evidence>
<feature type="domain" description="Snurportin-1 m3G cap-binding" evidence="11">
    <location>
        <begin position="175"/>
        <end position="284"/>
    </location>
</feature>
<dbReference type="InterPro" id="IPR047857">
    <property type="entry name" value="Snurportin1_C"/>
</dbReference>
<sequence length="485" mass="52815">MPFVADSDRKSSYKLPPTTIRDKLVSQDARRNKRRAQRVDSARQLDIFADLTLGESDDENAEDEAEGFTIAPTSVAQYAPMLSQGAVEAPPSVLDTSNVVSAIEIEAPAEASGSTVNVSPNRSKKNRPGKNKRRANKNKASKWADRCMYAELLEMNVDVPWDLAHDVDDGIPDGLPRDLETGWVAVAPVPAGKRCLAVTQQSAGVSGVVPNTMLRSRLLGKGLLARFPSALPPLTVLDCILDSRWRENGILHVLDVVKWKGQDVADCEAGFRFWWRDTRLSELADSPPPPTINFLTVQSPESISNPSTTPPATKYHFPYPTSFLPVPYHSNTTLMNLEQEVIPAAKTWREVNVSIPIDSTPSASGGMEIEPLDSTSPFAFASQQQSATLAPSSSGGTKPLISLVPASARIEPDGMLLYVSEASYEPGTSPLSSWVPIRGYDTHGDGPVAKEGPLDLFQRLIRRRISRQIVSGMSQMGIVDIEMET</sequence>
<evidence type="ECO:0000256" key="7">
    <source>
        <dbReference type="ARBA" id="ARBA00022490"/>
    </source>
</evidence>
<evidence type="ECO:0000256" key="4">
    <source>
        <dbReference type="ARBA" id="ARBA00007540"/>
    </source>
</evidence>
<evidence type="ECO:0000256" key="5">
    <source>
        <dbReference type="ARBA" id="ARBA00016034"/>
    </source>
</evidence>
<dbReference type="GO" id="GO:0003723">
    <property type="term" value="F:RNA binding"/>
    <property type="evidence" value="ECO:0007669"/>
    <property type="project" value="UniProtKB-KW"/>
</dbReference>
<keyword evidence="13" id="KW-1185">Reference proteome</keyword>
<keyword evidence="8" id="KW-0694">RNA-binding</keyword>
<comment type="function">
    <text evidence="1">Functions as an U snRNP-specific nuclear import adapter. Involved in the trimethylguanosine (m3G)-cap-dependent nuclear import of U snRNPs. Binds specifically to the terminal m3G-cap U snRNAs.</text>
</comment>
<organism evidence="12 13">
    <name type="scientific">Agrocybe pediades</name>
    <dbReference type="NCBI Taxonomy" id="84607"/>
    <lineage>
        <taxon>Eukaryota</taxon>
        <taxon>Fungi</taxon>
        <taxon>Dikarya</taxon>
        <taxon>Basidiomycota</taxon>
        <taxon>Agaricomycotina</taxon>
        <taxon>Agaricomycetes</taxon>
        <taxon>Agaricomycetidae</taxon>
        <taxon>Agaricales</taxon>
        <taxon>Agaricineae</taxon>
        <taxon>Strophariaceae</taxon>
        <taxon>Agrocybe</taxon>
    </lineage>
</organism>
<dbReference type="Proteomes" id="UP000521872">
    <property type="component" value="Unassembled WGS sequence"/>
</dbReference>
<keyword evidence="7" id="KW-0963">Cytoplasm</keyword>
<proteinExistence type="inferred from homology"/>
<dbReference type="GO" id="GO:0005737">
    <property type="term" value="C:cytoplasm"/>
    <property type="evidence" value="ECO:0007669"/>
    <property type="project" value="UniProtKB-SubCell"/>
</dbReference>
<keyword evidence="9" id="KW-0539">Nucleus</keyword>
<accession>A0A8H4QSP1</accession>
<feature type="compositionally biased region" description="Basic residues" evidence="10">
    <location>
        <begin position="122"/>
        <end position="139"/>
    </location>
</feature>
<dbReference type="GO" id="GO:0061015">
    <property type="term" value="P:snRNA import into nucleus"/>
    <property type="evidence" value="ECO:0007669"/>
    <property type="project" value="InterPro"/>
</dbReference>
<dbReference type="Pfam" id="PF21974">
    <property type="entry name" value="SPN1_m3Gcap_bd"/>
    <property type="match status" value="1"/>
</dbReference>
<comment type="similarity">
    <text evidence="4">Belongs to the snurportin family.</text>
</comment>
<comment type="caution">
    <text evidence="12">The sequence shown here is derived from an EMBL/GenBank/DDBJ whole genome shotgun (WGS) entry which is preliminary data.</text>
</comment>
<dbReference type="AlphaFoldDB" id="A0A8H4QSP1"/>
<feature type="compositionally biased region" description="Basic and acidic residues" evidence="10">
    <location>
        <begin position="1"/>
        <end position="11"/>
    </location>
</feature>
<dbReference type="GO" id="GO:0005634">
    <property type="term" value="C:nucleus"/>
    <property type="evidence" value="ECO:0007669"/>
    <property type="project" value="UniProtKB-SubCell"/>
</dbReference>
<evidence type="ECO:0000313" key="13">
    <source>
        <dbReference type="Proteomes" id="UP000521872"/>
    </source>
</evidence>
<dbReference type="InterPro" id="IPR017336">
    <property type="entry name" value="Snurportin-1"/>
</dbReference>
<dbReference type="EMBL" id="JAACJL010000031">
    <property type="protein sequence ID" value="KAF4616700.1"/>
    <property type="molecule type" value="Genomic_DNA"/>
</dbReference>
<evidence type="ECO:0000256" key="2">
    <source>
        <dbReference type="ARBA" id="ARBA00004123"/>
    </source>
</evidence>
<feature type="region of interest" description="Disordered" evidence="10">
    <location>
        <begin position="109"/>
        <end position="139"/>
    </location>
</feature>
<name>A0A8H4QSP1_9AGAR</name>
<evidence type="ECO:0000256" key="1">
    <source>
        <dbReference type="ARBA" id="ARBA00003975"/>
    </source>
</evidence>
<dbReference type="PANTHER" id="PTHR13403:SF6">
    <property type="entry name" value="SNURPORTIN-1"/>
    <property type="match status" value="1"/>
</dbReference>
<gene>
    <name evidence="12" type="ORF">D9613_008607</name>
</gene>
<dbReference type="Gene3D" id="3.30.470.30">
    <property type="entry name" value="DNA ligase/mRNA capping enzyme"/>
    <property type="match status" value="1"/>
</dbReference>